<gene>
    <name evidence="10" type="primary">ada_2</name>
    <name evidence="10" type="ORF">MSP8886_03654</name>
</gene>
<evidence type="ECO:0000313" key="10">
    <source>
        <dbReference type="EMBL" id="SBS36318.1"/>
    </source>
</evidence>
<comment type="catalytic activity">
    <reaction evidence="1">
        <text>a 4-O-methyl-thymidine in DNA + L-cysteinyl-[protein] = a thymidine in DNA + S-methyl-L-cysteinyl-[protein]</text>
        <dbReference type="Rhea" id="RHEA:53428"/>
        <dbReference type="Rhea" id="RHEA-COMP:10131"/>
        <dbReference type="Rhea" id="RHEA-COMP:10132"/>
        <dbReference type="Rhea" id="RHEA-COMP:13555"/>
        <dbReference type="Rhea" id="RHEA-COMP:13556"/>
        <dbReference type="ChEBI" id="CHEBI:29950"/>
        <dbReference type="ChEBI" id="CHEBI:82612"/>
        <dbReference type="ChEBI" id="CHEBI:137386"/>
        <dbReference type="ChEBI" id="CHEBI:137387"/>
        <dbReference type="EC" id="2.1.1.63"/>
    </reaction>
</comment>
<evidence type="ECO:0000256" key="5">
    <source>
        <dbReference type="ARBA" id="ARBA00022679"/>
    </source>
</evidence>
<dbReference type="PANTHER" id="PTHR10815:SF14">
    <property type="entry name" value="BIFUNCTIONAL TRANSCRIPTIONAL ACTIVATOR_DNA REPAIR ENZYME ADA"/>
    <property type="match status" value="1"/>
</dbReference>
<dbReference type="SUPFAM" id="SSF53155">
    <property type="entry name" value="Methylated DNA-protein cysteine methyltransferase domain"/>
    <property type="match status" value="1"/>
</dbReference>
<protein>
    <recommendedName>
        <fullName evidence="3">methylated-DNA--[protein]-cysteine S-methyltransferase</fullName>
        <ecNumber evidence="3">2.1.1.63</ecNumber>
    </recommendedName>
</protein>
<keyword evidence="6" id="KW-0227">DNA damage</keyword>
<dbReference type="InterPro" id="IPR001497">
    <property type="entry name" value="MethylDNA_cys_MeTrfase_AS"/>
</dbReference>
<keyword evidence="4" id="KW-0489">Methyltransferase</keyword>
<evidence type="ECO:0000256" key="3">
    <source>
        <dbReference type="ARBA" id="ARBA00011918"/>
    </source>
</evidence>
<name>A0A1A8TPX5_9GAMM</name>
<dbReference type="FunFam" id="1.10.10.10:FF:000214">
    <property type="entry name" value="Methylated-DNA--protein-cysteine methyltransferase"/>
    <property type="match status" value="1"/>
</dbReference>
<evidence type="ECO:0000256" key="8">
    <source>
        <dbReference type="ARBA" id="ARBA00049348"/>
    </source>
</evidence>
<dbReference type="Pfam" id="PF01035">
    <property type="entry name" value="DNA_binding_1"/>
    <property type="match status" value="1"/>
</dbReference>
<evidence type="ECO:0000256" key="2">
    <source>
        <dbReference type="ARBA" id="ARBA00008711"/>
    </source>
</evidence>
<dbReference type="EMBL" id="FLOB01000012">
    <property type="protein sequence ID" value="SBS36318.1"/>
    <property type="molecule type" value="Genomic_DNA"/>
</dbReference>
<dbReference type="SUPFAM" id="SSF46767">
    <property type="entry name" value="Methylated DNA-protein cysteine methyltransferase, C-terminal domain"/>
    <property type="match status" value="1"/>
</dbReference>
<dbReference type="PROSITE" id="PS00374">
    <property type="entry name" value="MGMT"/>
    <property type="match status" value="1"/>
</dbReference>
<dbReference type="PANTHER" id="PTHR10815">
    <property type="entry name" value="METHYLATED-DNA--PROTEIN-CYSTEINE METHYLTRANSFERASE"/>
    <property type="match status" value="1"/>
</dbReference>
<dbReference type="InterPro" id="IPR014048">
    <property type="entry name" value="MethylDNA_cys_MeTrfase_DNA-bd"/>
</dbReference>
<dbReference type="OrthoDB" id="9811249at2"/>
<organism evidence="10 11">
    <name type="scientific">Marinomonas spartinae</name>
    <dbReference type="NCBI Taxonomy" id="1792290"/>
    <lineage>
        <taxon>Bacteria</taxon>
        <taxon>Pseudomonadati</taxon>
        <taxon>Pseudomonadota</taxon>
        <taxon>Gammaproteobacteria</taxon>
        <taxon>Oceanospirillales</taxon>
        <taxon>Oceanospirillaceae</taxon>
        <taxon>Marinomonas</taxon>
    </lineage>
</organism>
<comment type="catalytic activity">
    <reaction evidence="8">
        <text>a 6-O-methyl-2'-deoxyguanosine in DNA + L-cysteinyl-[protein] = S-methyl-L-cysteinyl-[protein] + a 2'-deoxyguanosine in DNA</text>
        <dbReference type="Rhea" id="RHEA:24000"/>
        <dbReference type="Rhea" id="RHEA-COMP:10131"/>
        <dbReference type="Rhea" id="RHEA-COMP:10132"/>
        <dbReference type="Rhea" id="RHEA-COMP:11367"/>
        <dbReference type="Rhea" id="RHEA-COMP:11368"/>
        <dbReference type="ChEBI" id="CHEBI:29950"/>
        <dbReference type="ChEBI" id="CHEBI:82612"/>
        <dbReference type="ChEBI" id="CHEBI:85445"/>
        <dbReference type="ChEBI" id="CHEBI:85448"/>
        <dbReference type="EC" id="2.1.1.63"/>
    </reaction>
</comment>
<evidence type="ECO:0000313" key="11">
    <source>
        <dbReference type="Proteomes" id="UP000092544"/>
    </source>
</evidence>
<proteinExistence type="inferred from homology"/>
<comment type="similarity">
    <text evidence="2">Belongs to the MGMT family.</text>
</comment>
<dbReference type="Gene3D" id="3.30.160.70">
    <property type="entry name" value="Methylated DNA-protein cysteine methyltransferase domain"/>
    <property type="match status" value="1"/>
</dbReference>
<keyword evidence="7" id="KW-0234">DNA repair</keyword>
<dbReference type="NCBIfam" id="TIGR00589">
    <property type="entry name" value="ogt"/>
    <property type="match status" value="1"/>
</dbReference>
<dbReference type="EC" id="2.1.1.63" evidence="3"/>
<dbReference type="GO" id="GO:0006281">
    <property type="term" value="P:DNA repair"/>
    <property type="evidence" value="ECO:0007669"/>
    <property type="project" value="UniProtKB-KW"/>
</dbReference>
<dbReference type="InterPro" id="IPR036217">
    <property type="entry name" value="MethylDNA_cys_MeTrfase_DNAb"/>
</dbReference>
<dbReference type="GO" id="GO:0003908">
    <property type="term" value="F:methylated-DNA-[protein]-cysteine S-methyltransferase activity"/>
    <property type="evidence" value="ECO:0007669"/>
    <property type="project" value="UniProtKB-EC"/>
</dbReference>
<dbReference type="Gene3D" id="1.10.10.10">
    <property type="entry name" value="Winged helix-like DNA-binding domain superfamily/Winged helix DNA-binding domain"/>
    <property type="match status" value="1"/>
</dbReference>
<sequence>MTIKEEQLFYVIEQTFLGYCLLVASDKGLCNVSFADDMSALQQELRLTMPRAVLKNVGQYKEGSVIEPYSAWFDCLLDYFSEKGNLRDSSIQYLPLDLQGTVFQRQVWQALQTIPYGETQTYSELAERVGRPNAIRAVANACGANRLAVLIPCHRIVRKGGGLGGYRWGIERKKQLLNRELSCV</sequence>
<evidence type="ECO:0000256" key="7">
    <source>
        <dbReference type="ARBA" id="ARBA00023204"/>
    </source>
</evidence>
<dbReference type="STRING" id="1792290.MSP8886_03654"/>
<reference evidence="10 11" key="1">
    <citation type="submission" date="2016-06" db="EMBL/GenBank/DDBJ databases">
        <authorList>
            <person name="Kjaerup R.B."/>
            <person name="Dalgaard T.S."/>
            <person name="Juul-Madsen H.R."/>
        </authorList>
    </citation>
    <scope>NUCLEOTIDE SEQUENCE [LARGE SCALE GENOMIC DNA]</scope>
    <source>
        <strain evidence="10 11">CECT 8886</strain>
    </source>
</reference>
<accession>A0A1A8TPX5</accession>
<evidence type="ECO:0000259" key="9">
    <source>
        <dbReference type="Pfam" id="PF01035"/>
    </source>
</evidence>
<dbReference type="Proteomes" id="UP000092544">
    <property type="component" value="Unassembled WGS sequence"/>
</dbReference>
<dbReference type="CDD" id="cd06445">
    <property type="entry name" value="ATase"/>
    <property type="match status" value="1"/>
</dbReference>
<dbReference type="GO" id="GO:0032259">
    <property type="term" value="P:methylation"/>
    <property type="evidence" value="ECO:0007669"/>
    <property type="project" value="UniProtKB-KW"/>
</dbReference>
<dbReference type="RefSeq" id="WP_067019155.1">
    <property type="nucleotide sequence ID" value="NZ_FLOB01000012.1"/>
</dbReference>
<evidence type="ECO:0000256" key="4">
    <source>
        <dbReference type="ARBA" id="ARBA00022603"/>
    </source>
</evidence>
<evidence type="ECO:0000256" key="6">
    <source>
        <dbReference type="ARBA" id="ARBA00022763"/>
    </source>
</evidence>
<dbReference type="InterPro" id="IPR036388">
    <property type="entry name" value="WH-like_DNA-bd_sf"/>
</dbReference>
<evidence type="ECO:0000256" key="1">
    <source>
        <dbReference type="ARBA" id="ARBA00001286"/>
    </source>
</evidence>
<dbReference type="AlphaFoldDB" id="A0A1A8TPX5"/>
<dbReference type="InterPro" id="IPR036631">
    <property type="entry name" value="MGMT_N_sf"/>
</dbReference>
<keyword evidence="11" id="KW-1185">Reference proteome</keyword>
<keyword evidence="5" id="KW-0808">Transferase</keyword>
<feature type="domain" description="Methylated-DNA-[protein]-cysteine S-methyltransferase DNA binding" evidence="9">
    <location>
        <begin position="103"/>
        <end position="180"/>
    </location>
</feature>